<evidence type="ECO:0000313" key="5">
    <source>
        <dbReference type="Proteomes" id="UP000269134"/>
    </source>
</evidence>
<dbReference type="InterPro" id="IPR021309">
    <property type="entry name" value="YgaP-like_TM"/>
</dbReference>
<evidence type="ECO:0000259" key="2">
    <source>
        <dbReference type="Pfam" id="PF11127"/>
    </source>
</evidence>
<evidence type="ECO:0000313" key="4">
    <source>
        <dbReference type="EMBL" id="RMI00108.1"/>
    </source>
</evidence>
<dbReference type="Pfam" id="PF11127">
    <property type="entry name" value="YgaP-like_TM"/>
    <property type="match status" value="1"/>
</dbReference>
<accession>A0AA42BDY9</accession>
<keyword evidence="1" id="KW-1133">Transmembrane helix</keyword>
<dbReference type="Proteomes" id="UP001165292">
    <property type="component" value="Unassembled WGS sequence"/>
</dbReference>
<dbReference type="AlphaFoldDB" id="A0AA42BDY9"/>
<dbReference type="EMBL" id="JAMYBS010000016">
    <property type="protein sequence ID" value="MCO7545877.1"/>
    <property type="molecule type" value="Genomic_DNA"/>
</dbReference>
<gene>
    <name evidence="4" type="ORF">EA795_14830</name>
    <name evidence="3" type="ORF">NJF43_14060</name>
</gene>
<dbReference type="RefSeq" id="WP_043942751.1">
    <property type="nucleotide sequence ID" value="NZ_DALYPK010000001.1"/>
</dbReference>
<dbReference type="Proteomes" id="UP000269134">
    <property type="component" value="Unassembled WGS sequence"/>
</dbReference>
<evidence type="ECO:0000313" key="6">
    <source>
        <dbReference type="Proteomes" id="UP001165292"/>
    </source>
</evidence>
<sequence length="62" mass="6730">MKANIGTLDRSLRIAAGLFLIVLSLFGVIGWWGWLGVVPLATGLFRFCPAYRLLGISSCKCS</sequence>
<organism evidence="3 6">
    <name type="scientific">Stutzerimonas nitrititolerans</name>
    <dbReference type="NCBI Taxonomy" id="2482751"/>
    <lineage>
        <taxon>Bacteria</taxon>
        <taxon>Pseudomonadati</taxon>
        <taxon>Pseudomonadota</taxon>
        <taxon>Gammaproteobacteria</taxon>
        <taxon>Pseudomonadales</taxon>
        <taxon>Pseudomonadaceae</taxon>
        <taxon>Stutzerimonas</taxon>
    </lineage>
</organism>
<keyword evidence="1" id="KW-0472">Membrane</keyword>
<name>A0AA42BDY9_9GAMM</name>
<comment type="caution">
    <text evidence="3">The sequence shown here is derived from an EMBL/GenBank/DDBJ whole genome shotgun (WGS) entry which is preliminary data.</text>
</comment>
<dbReference type="EMBL" id="RFFL01000011">
    <property type="protein sequence ID" value="RMI00108.1"/>
    <property type="molecule type" value="Genomic_DNA"/>
</dbReference>
<feature type="transmembrane region" description="Helical" evidence="1">
    <location>
        <begin position="12"/>
        <end position="34"/>
    </location>
</feature>
<protein>
    <submittedName>
        <fullName evidence="3">DUF2892 domain-containing protein</fullName>
    </submittedName>
</protein>
<evidence type="ECO:0000256" key="1">
    <source>
        <dbReference type="SAM" id="Phobius"/>
    </source>
</evidence>
<keyword evidence="5" id="KW-1185">Reference proteome</keyword>
<reference evidence="4 5" key="1">
    <citation type="submission" date="2018-10" db="EMBL/GenBank/DDBJ databases">
        <title>Pseudomonas sp. GL14 genome.</title>
        <authorList>
            <person name="Peng J."/>
            <person name="Liu Z.-P."/>
        </authorList>
    </citation>
    <scope>NUCLEOTIDE SEQUENCE [LARGE SCALE GENOMIC DNA]</scope>
    <source>
        <strain evidence="4 5">GL14</strain>
    </source>
</reference>
<keyword evidence="1" id="KW-0812">Transmembrane</keyword>
<reference evidence="3" key="2">
    <citation type="submission" date="2022-06" db="EMBL/GenBank/DDBJ databases">
        <title>Detection of beta-lactamases in bacteria of animal origin.</title>
        <authorList>
            <person name="Mlynarcik P."/>
            <person name="Zdarska V."/>
            <person name="Chudobova H."/>
            <person name="Prochazkova P."/>
            <person name="Hricova K."/>
            <person name="Mezerova K."/>
            <person name="Bardon J."/>
            <person name="Dolejska M."/>
            <person name="Sukkar I."/>
            <person name="Kolar M."/>
        </authorList>
    </citation>
    <scope>NUCLEOTIDE SEQUENCE</scope>
    <source>
        <strain evidence="3">S 300-3</strain>
    </source>
</reference>
<proteinExistence type="predicted"/>
<evidence type="ECO:0000313" key="3">
    <source>
        <dbReference type="EMBL" id="MCO7545877.1"/>
    </source>
</evidence>
<feature type="domain" description="Inner membrane protein YgaP-like transmembrane" evidence="2">
    <location>
        <begin position="1"/>
        <end position="60"/>
    </location>
</feature>
<dbReference type="GeneID" id="84610312"/>